<gene>
    <name evidence="2" type="ORF">A3F84_12490</name>
</gene>
<evidence type="ECO:0000313" key="2">
    <source>
        <dbReference type="EMBL" id="OGG46775.1"/>
    </source>
</evidence>
<dbReference type="Proteomes" id="UP000178606">
    <property type="component" value="Unassembled WGS sequence"/>
</dbReference>
<reference evidence="2 3" key="1">
    <citation type="journal article" date="2016" name="Nat. Commun.">
        <title>Thousands of microbial genomes shed light on interconnected biogeochemical processes in an aquifer system.</title>
        <authorList>
            <person name="Anantharaman K."/>
            <person name="Brown C.T."/>
            <person name="Hug L.A."/>
            <person name="Sharon I."/>
            <person name="Castelle C.J."/>
            <person name="Probst A.J."/>
            <person name="Thomas B.C."/>
            <person name="Singh A."/>
            <person name="Wilkins M.J."/>
            <person name="Karaoz U."/>
            <person name="Brodie E.L."/>
            <person name="Williams K.H."/>
            <person name="Hubbard S.S."/>
            <person name="Banfield J.F."/>
        </authorList>
    </citation>
    <scope>NUCLEOTIDE SEQUENCE [LARGE SCALE GENOMIC DNA]</scope>
    <source>
        <strain evidence="3">RIFCSPLOWO2_12_FULL_64_10</strain>
    </source>
</reference>
<evidence type="ECO:0008006" key="4">
    <source>
        <dbReference type="Google" id="ProtNLM"/>
    </source>
</evidence>
<dbReference type="EMBL" id="MFKF01000285">
    <property type="protein sequence ID" value="OGG46775.1"/>
    <property type="molecule type" value="Genomic_DNA"/>
</dbReference>
<proteinExistence type="predicted"/>
<protein>
    <recommendedName>
        <fullName evidence="4">Fibronectin type-III domain-containing protein</fullName>
    </recommendedName>
</protein>
<keyword evidence="1" id="KW-0732">Signal</keyword>
<evidence type="ECO:0000256" key="1">
    <source>
        <dbReference type="SAM" id="SignalP"/>
    </source>
</evidence>
<organism evidence="2 3">
    <name type="scientific">Handelsmanbacteria sp. (strain RIFCSPLOWO2_12_FULL_64_10)</name>
    <dbReference type="NCBI Taxonomy" id="1817868"/>
    <lineage>
        <taxon>Bacteria</taxon>
        <taxon>Candidatus Handelsmaniibacteriota</taxon>
    </lineage>
</organism>
<dbReference type="Gene3D" id="2.60.40.10">
    <property type="entry name" value="Immunoglobulins"/>
    <property type="match status" value="1"/>
</dbReference>
<sequence>MKRQTVLWPVLFALAVALIAADLADAQQVAIRNTTRGLMWNSFRDIGSMGRRNDSFYDGAVSLQYPGTRADIGDFIEYYGDPGWNSGGGVTRTHHYSFSVGEGVWMLVKDGNDYVVTSSGPRYYTEDLQASVYDPRTGSEKDLGIQDGKSTWWPTRTNLPDDMIEIHNYTYGKYIGQVVGRDNEAEEVLITRWRSNKSGLITTRKSRAWSYPDYMDFLILEFVFENGSAKSYTDVYFALVNNWAPTESAHDSQGSGNNWRGWADPNKDDGYRYTEASNYAGPAQYRGKKMLYMWDGDYPRTLFDDTGGALDRSVSLGANDWGQAANELLAPAYLGMAPLAWKPPFANDAGTYVAPKGDQPQSAHWWKITNLQVTDEPTNSRNTDAQMYAALTAPTPADPTDVDAYANALTFGPYDMAPGDKAKIVMVYVAGAGADFREQTWGAGYTGPKVNMGIAGNLNAWSLLGDRAEFKKGEDAMFNHLAKAQFAYNNGYDVPDAPPDVKQTQSSTPEGNFQVAWTNEADSAVNPDYAGAEANDIAGYRVYRAQRTNTGAPPREIGPWDLVDEAPVGKNGRSTTFSGNRYTFVDKESVAGFTYFYTVHSFAKGKTNWSAGTAKLSDLPQEQQDRIKGGLEGGFSSPESKANYLPLSPSVPSAAEFDQLATKVRVVPNPYKVDGQHNYPGDLRVRFVNLPRRSTISIYSVSGDLQARLEHNDPTSGEEIWRQQSRTYFGEVASGIYFFVVESHVPGSEGKKQSGTFAIIKR</sequence>
<comment type="caution">
    <text evidence="2">The sequence shown here is derived from an EMBL/GenBank/DDBJ whole genome shotgun (WGS) entry which is preliminary data.</text>
</comment>
<dbReference type="InterPro" id="IPR013783">
    <property type="entry name" value="Ig-like_fold"/>
</dbReference>
<dbReference type="AlphaFoldDB" id="A0A1F6CC01"/>
<accession>A0A1F6CC01</accession>
<name>A0A1F6CC01_HANXR</name>
<evidence type="ECO:0000313" key="3">
    <source>
        <dbReference type="Proteomes" id="UP000178606"/>
    </source>
</evidence>
<feature type="signal peptide" evidence="1">
    <location>
        <begin position="1"/>
        <end position="26"/>
    </location>
</feature>
<feature type="chain" id="PRO_5009523372" description="Fibronectin type-III domain-containing protein" evidence="1">
    <location>
        <begin position="27"/>
        <end position="762"/>
    </location>
</feature>